<dbReference type="Pfam" id="PF25209">
    <property type="entry name" value="Phage_capsid_4"/>
    <property type="match status" value="1"/>
</dbReference>
<dbReference type="SUPFAM" id="SSF56563">
    <property type="entry name" value="Major capsid protein gp5"/>
    <property type="match status" value="1"/>
</dbReference>
<organism evidence="1 2">
    <name type="scientific">Caproiciproducens galactitolivorans</name>
    <dbReference type="NCBI Taxonomy" id="642589"/>
    <lineage>
        <taxon>Bacteria</taxon>
        <taxon>Bacillati</taxon>
        <taxon>Bacillota</taxon>
        <taxon>Clostridia</taxon>
        <taxon>Eubacteriales</taxon>
        <taxon>Acutalibacteraceae</taxon>
        <taxon>Caproiciproducens</taxon>
    </lineage>
</organism>
<accession>A0A4Z0XZY9</accession>
<name>A0A4Z0XZY9_9FIRM</name>
<reference evidence="1 2" key="1">
    <citation type="submission" date="2019-04" db="EMBL/GenBank/DDBJ databases">
        <authorList>
            <person name="Poehlein A."/>
            <person name="Bengelsdorf F.R."/>
            <person name="Duerre P."/>
            <person name="Daniel R."/>
        </authorList>
    </citation>
    <scope>NUCLEOTIDE SEQUENCE [LARGE SCALE GENOMIC DNA]</scope>
    <source>
        <strain evidence="1 2">BS-1</strain>
    </source>
</reference>
<evidence type="ECO:0000313" key="2">
    <source>
        <dbReference type="Proteomes" id="UP000297714"/>
    </source>
</evidence>
<dbReference type="OrthoDB" id="1733209at2"/>
<proteinExistence type="predicted"/>
<dbReference type="AlphaFoldDB" id="A0A4Z0XZY9"/>
<evidence type="ECO:0000313" key="1">
    <source>
        <dbReference type="EMBL" id="TGJ77189.1"/>
    </source>
</evidence>
<dbReference type="EMBL" id="SRMQ01000002">
    <property type="protein sequence ID" value="TGJ77189.1"/>
    <property type="molecule type" value="Genomic_DNA"/>
</dbReference>
<keyword evidence="2" id="KW-1185">Reference proteome</keyword>
<comment type="caution">
    <text evidence="1">The sequence shown here is derived from an EMBL/GenBank/DDBJ whole genome shotgun (WGS) entry which is preliminary data.</text>
</comment>
<gene>
    <name evidence="1" type="ORF">CAGA_05570</name>
</gene>
<protein>
    <submittedName>
        <fullName evidence="1">Phage capsid family protein</fullName>
    </submittedName>
</protein>
<dbReference type="Proteomes" id="UP000297714">
    <property type="component" value="Unassembled WGS sequence"/>
</dbReference>
<dbReference type="RefSeq" id="WP_135657489.1">
    <property type="nucleotide sequence ID" value="NZ_SRMQ01000002.1"/>
</dbReference>
<sequence>MAFYESIKLEKGMYGVPGKSFTDVLESLDPSENYVGSNLEELDAYQRQLKRFSIRVGGVESDRIEKFFQTADSAALFPEYVNRAVRQGMEMANLLPNLVATTTNINSMDYRTITSNPGTEEKTLKPVAEGAAIPQTVIKTQDHLVKLHKRGRMLVASYEALRFQKLDLFTVTLRQIGAYIARAQLGDAVDVLLYGDDGKSPAGAIETASGKPAYGDMVNLWGELAPYQLNTVLASTATTKDILSITEFKDANAGLNFQGTGKLATPLGANLLHMPNLEDKQIIGLDKTCALEMVQAGGVQTDYDKLIDRQLERACISTIAGFTKIFNGAVKVLNYKA</sequence>